<dbReference type="Gene3D" id="3.15.10.30">
    <property type="entry name" value="Haemolymph juvenile hormone binding protein"/>
    <property type="match status" value="1"/>
</dbReference>
<dbReference type="PANTHER" id="PTHR11008">
    <property type="entry name" value="PROTEIN TAKEOUT-LIKE PROTEIN"/>
    <property type="match status" value="1"/>
</dbReference>
<evidence type="ECO:0000256" key="3">
    <source>
        <dbReference type="ARBA" id="ARBA00060902"/>
    </source>
</evidence>
<proteinExistence type="inferred from homology"/>
<name>A0AA38I7Z2_9CUCU</name>
<organism evidence="4 5">
    <name type="scientific">Zophobas morio</name>
    <dbReference type="NCBI Taxonomy" id="2755281"/>
    <lineage>
        <taxon>Eukaryota</taxon>
        <taxon>Metazoa</taxon>
        <taxon>Ecdysozoa</taxon>
        <taxon>Arthropoda</taxon>
        <taxon>Hexapoda</taxon>
        <taxon>Insecta</taxon>
        <taxon>Pterygota</taxon>
        <taxon>Neoptera</taxon>
        <taxon>Endopterygota</taxon>
        <taxon>Coleoptera</taxon>
        <taxon>Polyphaga</taxon>
        <taxon>Cucujiformia</taxon>
        <taxon>Tenebrionidae</taxon>
        <taxon>Zophobas</taxon>
    </lineage>
</organism>
<evidence type="ECO:0000313" key="5">
    <source>
        <dbReference type="Proteomes" id="UP001168821"/>
    </source>
</evidence>
<evidence type="ECO:0000256" key="2">
    <source>
        <dbReference type="ARBA" id="ARBA00023108"/>
    </source>
</evidence>
<evidence type="ECO:0000256" key="1">
    <source>
        <dbReference type="ARBA" id="ARBA00022729"/>
    </source>
</evidence>
<dbReference type="GO" id="GO:0005615">
    <property type="term" value="C:extracellular space"/>
    <property type="evidence" value="ECO:0007669"/>
    <property type="project" value="TreeGrafter"/>
</dbReference>
<dbReference type="PANTHER" id="PTHR11008:SF32">
    <property type="entry name" value="CIRCADIAN CLOCK-CONTROLLED PROTEIN DAYWAKE-RELATED"/>
    <property type="match status" value="1"/>
</dbReference>
<keyword evidence="1" id="KW-0732">Signal</keyword>
<keyword evidence="5" id="KW-1185">Reference proteome</keyword>
<gene>
    <name evidence="4" type="ORF">Zmor_016972</name>
</gene>
<sequence>MRRYIVFALLATLSNCSIRKSPKNIPSLIKLIRISAPNFKRCFRKDPNFKKCYSEAAQFGTAQLTKAYEALGIPNLEPLHIPFLTVRDKGGVFSVDQIFKNCNLSGLTTLKFDQIELDLEKKSLFADGVIPKVEFKCQYELNGKVLLLPIKGEGDSNITFINFHANYRSFYDEVVRNDKTYFKTVKSELDSSAERWYFHFDNLFNGNKELGDNINLVMNDNWKEIADELQPEYNEIVRQILEGIFEKIWTKTSLEEFFD</sequence>
<dbReference type="InterPro" id="IPR038606">
    <property type="entry name" value="To_sf"/>
</dbReference>
<protein>
    <submittedName>
        <fullName evidence="4">Uncharacterized protein</fullName>
    </submittedName>
</protein>
<keyword evidence="2" id="KW-0090">Biological rhythms</keyword>
<dbReference type="AlphaFoldDB" id="A0AA38I7Z2"/>
<dbReference type="FunFam" id="3.15.10.30:FF:000001">
    <property type="entry name" value="Takeout-like protein 1"/>
    <property type="match status" value="1"/>
</dbReference>
<dbReference type="InterPro" id="IPR010562">
    <property type="entry name" value="Haemolymph_juvenile_hormone-bd"/>
</dbReference>
<dbReference type="GO" id="GO:0007623">
    <property type="term" value="P:circadian rhythm"/>
    <property type="evidence" value="ECO:0007669"/>
    <property type="project" value="UniProtKB-ARBA"/>
</dbReference>
<comment type="similarity">
    <text evidence="3">Belongs to the TO family.</text>
</comment>
<evidence type="ECO:0000313" key="4">
    <source>
        <dbReference type="EMBL" id="KAJ3650897.1"/>
    </source>
</evidence>
<accession>A0AA38I7Z2</accession>
<dbReference type="Proteomes" id="UP001168821">
    <property type="component" value="Unassembled WGS sequence"/>
</dbReference>
<dbReference type="Pfam" id="PF06585">
    <property type="entry name" value="JHBP"/>
    <property type="match status" value="1"/>
</dbReference>
<dbReference type="SMART" id="SM00700">
    <property type="entry name" value="JHBP"/>
    <property type="match status" value="1"/>
</dbReference>
<comment type="caution">
    <text evidence="4">The sequence shown here is derived from an EMBL/GenBank/DDBJ whole genome shotgun (WGS) entry which is preliminary data.</text>
</comment>
<reference evidence="4" key="1">
    <citation type="journal article" date="2023" name="G3 (Bethesda)">
        <title>Whole genome assemblies of Zophobas morio and Tenebrio molitor.</title>
        <authorList>
            <person name="Kaur S."/>
            <person name="Stinson S.A."/>
            <person name="diCenzo G.C."/>
        </authorList>
    </citation>
    <scope>NUCLEOTIDE SEQUENCE</scope>
    <source>
        <strain evidence="4">QUZm001</strain>
    </source>
</reference>
<dbReference type="EMBL" id="JALNTZ010000005">
    <property type="protein sequence ID" value="KAJ3650897.1"/>
    <property type="molecule type" value="Genomic_DNA"/>
</dbReference>